<comment type="pathway">
    <text evidence="6">Cell wall biogenesis; peptidoglycan biosynthesis.</text>
</comment>
<keyword evidence="6" id="KW-0573">Peptidoglycan synthesis</keyword>
<keyword evidence="2 6" id="KW-0132">Cell division</keyword>
<evidence type="ECO:0000256" key="5">
    <source>
        <dbReference type="ARBA" id="ARBA00023306"/>
    </source>
</evidence>
<dbReference type="InterPro" id="IPR036565">
    <property type="entry name" value="Mur-like_cat_sf"/>
</dbReference>
<dbReference type="GO" id="GO:0008766">
    <property type="term" value="F:UDP-N-acetylmuramoylalanyl-D-glutamyl-2,6-diaminopimelate-D-alanyl-D-alanine ligase activity"/>
    <property type="evidence" value="ECO:0007669"/>
    <property type="project" value="RHEA"/>
</dbReference>
<dbReference type="InterPro" id="IPR004101">
    <property type="entry name" value="Mur_ligase_C"/>
</dbReference>
<keyword evidence="6" id="KW-0133">Cell shape</keyword>
<dbReference type="InterPro" id="IPR051046">
    <property type="entry name" value="MurCDEF_CellWall_CoF430Synth"/>
</dbReference>
<dbReference type="Gene3D" id="3.90.190.20">
    <property type="entry name" value="Mur ligase, C-terminal domain"/>
    <property type="match status" value="1"/>
</dbReference>
<dbReference type="GO" id="GO:0005737">
    <property type="term" value="C:cytoplasm"/>
    <property type="evidence" value="ECO:0007669"/>
    <property type="project" value="UniProtKB-SubCell"/>
</dbReference>
<dbReference type="PANTHER" id="PTHR43024:SF1">
    <property type="entry name" value="UDP-N-ACETYLMURAMOYL-TRIPEPTIDE--D-ALANYL-D-ALANINE LIGASE"/>
    <property type="match status" value="1"/>
</dbReference>
<evidence type="ECO:0000313" key="9">
    <source>
        <dbReference type="EMBL" id="SDM84184.1"/>
    </source>
</evidence>
<dbReference type="UniPathway" id="UPA00219"/>
<keyword evidence="1 9" id="KW-0436">Ligase</keyword>
<dbReference type="RefSeq" id="WP_052446512.1">
    <property type="nucleotide sequence ID" value="NZ_FNGU01000011.1"/>
</dbReference>
<feature type="domain" description="Mur ligase central" evidence="8">
    <location>
        <begin position="157"/>
        <end position="349"/>
    </location>
</feature>
<sequence length="509" mass="56534">MDLRKQYEIHEKINPDGLYSKYLASEFISVEPEEIGKDCMHFCVPFEEPENSIKKIVYKIISFFEILFPEFKIKFLDNLEKLSKNKKFIKKINYFKKKFFNANACANLAIESGAKYVVVNSKLVKGENVIFVKNVIDAFLCMAISHREKINKTVVSITGSCGKTTTKELIATVISTEKIAVKTRRNFNTNIGVGHTILKIGKSVDVGVIEIGSSGGQSIIDLCRIAQPQLGLITNVGKAHLKGFGGVQGIVKIKRQLFDYISEHQGFFFANIDDPNIVKIVADYPSVWSYGQHPLAYIRGEAIESAPFLKVRWFVPEKFQDQAGGPILDIQTHLFGTYNLSNVLAAIAVGAYLGVSPDNIRKGIETYEPENHRSQILPKGDITFVMDAYNANPTSMHAAIDDFGKLEAPKKIAILGDMLELGDYSLKEHEDMVAKLAAMKLDAVLFVGKEFGRAGAHKVGRHFSSAAKLADSLSYDDLRHAYVLVKGSRGIGLEAILKKFDLPQEEADA</sequence>
<dbReference type="OrthoDB" id="9801978at2"/>
<evidence type="ECO:0000256" key="4">
    <source>
        <dbReference type="ARBA" id="ARBA00022840"/>
    </source>
</evidence>
<keyword evidence="5 6" id="KW-0131">Cell cycle</keyword>
<organism evidence="9 10">
    <name type="scientific">Geoalkalibacter ferrihydriticus</name>
    <dbReference type="NCBI Taxonomy" id="392333"/>
    <lineage>
        <taxon>Bacteria</taxon>
        <taxon>Pseudomonadati</taxon>
        <taxon>Thermodesulfobacteriota</taxon>
        <taxon>Desulfuromonadia</taxon>
        <taxon>Desulfuromonadales</taxon>
        <taxon>Geoalkalibacteraceae</taxon>
        <taxon>Geoalkalibacter</taxon>
    </lineage>
</organism>
<dbReference type="EC" id="6.3.2.10" evidence="6"/>
<evidence type="ECO:0000256" key="2">
    <source>
        <dbReference type="ARBA" id="ARBA00022618"/>
    </source>
</evidence>
<dbReference type="GO" id="GO:0008360">
    <property type="term" value="P:regulation of cell shape"/>
    <property type="evidence" value="ECO:0007669"/>
    <property type="project" value="UniProtKB-KW"/>
</dbReference>
<feature type="domain" description="Mur ligase C-terminal" evidence="7">
    <location>
        <begin position="372"/>
        <end position="488"/>
    </location>
</feature>
<dbReference type="AlphaFoldDB" id="A0A1G9WI17"/>
<gene>
    <name evidence="9" type="ORF">SAMN05660860_03252</name>
</gene>
<evidence type="ECO:0000256" key="6">
    <source>
        <dbReference type="RuleBase" id="RU004136"/>
    </source>
</evidence>
<dbReference type="GO" id="GO:0047480">
    <property type="term" value="F:UDP-N-acetylmuramoyl-tripeptide-D-alanyl-D-alanine ligase activity"/>
    <property type="evidence" value="ECO:0007669"/>
    <property type="project" value="UniProtKB-EC"/>
</dbReference>
<evidence type="ECO:0000256" key="1">
    <source>
        <dbReference type="ARBA" id="ARBA00022598"/>
    </source>
</evidence>
<keyword evidence="4" id="KW-0067">ATP-binding</keyword>
<name>A0A1G9WI17_9BACT</name>
<accession>A0A1G9WI17</accession>
<dbReference type="Pfam" id="PF08245">
    <property type="entry name" value="Mur_ligase_M"/>
    <property type="match status" value="1"/>
</dbReference>
<keyword evidence="3" id="KW-0547">Nucleotide-binding</keyword>
<dbReference type="EMBL" id="FNGU01000011">
    <property type="protein sequence ID" value="SDM84184.1"/>
    <property type="molecule type" value="Genomic_DNA"/>
</dbReference>
<dbReference type="NCBIfam" id="TIGR01143">
    <property type="entry name" value="murF"/>
    <property type="match status" value="1"/>
</dbReference>
<comment type="function">
    <text evidence="6">Involved in cell wall formation. Catalyzes the final step in the synthesis of UDP-N-acetylmuramoyl-pentapeptide, the precursor of murein.</text>
</comment>
<evidence type="ECO:0000259" key="7">
    <source>
        <dbReference type="Pfam" id="PF02875"/>
    </source>
</evidence>
<dbReference type="InterPro" id="IPR013221">
    <property type="entry name" value="Mur_ligase_cen"/>
</dbReference>
<dbReference type="GO" id="GO:0009252">
    <property type="term" value="P:peptidoglycan biosynthetic process"/>
    <property type="evidence" value="ECO:0007669"/>
    <property type="project" value="UniProtKB-UniPathway"/>
</dbReference>
<dbReference type="SUPFAM" id="SSF53623">
    <property type="entry name" value="MurD-like peptide ligases, catalytic domain"/>
    <property type="match status" value="1"/>
</dbReference>
<dbReference type="STRING" id="392333.SAMN05660860_03252"/>
<reference evidence="9 10" key="1">
    <citation type="submission" date="2016-10" db="EMBL/GenBank/DDBJ databases">
        <authorList>
            <person name="de Groot N.N."/>
        </authorList>
    </citation>
    <scope>NUCLEOTIDE SEQUENCE [LARGE SCALE GENOMIC DNA]</scope>
    <source>
        <strain evidence="9 10">DSM 17813</strain>
    </source>
</reference>
<proteinExistence type="predicted"/>
<keyword evidence="6" id="KW-0961">Cell wall biogenesis/degradation</keyword>
<dbReference type="Gene3D" id="3.40.1190.10">
    <property type="entry name" value="Mur-like, catalytic domain"/>
    <property type="match status" value="1"/>
</dbReference>
<dbReference type="GO" id="GO:0051301">
    <property type="term" value="P:cell division"/>
    <property type="evidence" value="ECO:0007669"/>
    <property type="project" value="UniProtKB-KW"/>
</dbReference>
<evidence type="ECO:0000259" key="8">
    <source>
        <dbReference type="Pfam" id="PF08245"/>
    </source>
</evidence>
<evidence type="ECO:0000313" key="10">
    <source>
        <dbReference type="Proteomes" id="UP000182146"/>
    </source>
</evidence>
<comment type="catalytic activity">
    <reaction evidence="6">
        <text>D-alanyl-D-alanine + UDP-N-acetyl-alpha-D-muramoyl-L-alanyl-gamma-D-glutamyl-meso-2,6-diaminopimelate + ATP = UDP-N-acetyl-alpha-D-muramoyl-L-alanyl-gamma-D-glutamyl-meso-2,6-diaminopimeloyl-D-alanyl-D-alanine + ADP + phosphate + H(+)</text>
        <dbReference type="Rhea" id="RHEA:28374"/>
        <dbReference type="ChEBI" id="CHEBI:15378"/>
        <dbReference type="ChEBI" id="CHEBI:30616"/>
        <dbReference type="ChEBI" id="CHEBI:43474"/>
        <dbReference type="ChEBI" id="CHEBI:57822"/>
        <dbReference type="ChEBI" id="CHEBI:61386"/>
        <dbReference type="ChEBI" id="CHEBI:83905"/>
        <dbReference type="ChEBI" id="CHEBI:456216"/>
        <dbReference type="EC" id="6.3.2.10"/>
    </reaction>
</comment>
<dbReference type="PANTHER" id="PTHR43024">
    <property type="entry name" value="UDP-N-ACETYLMURAMOYL-TRIPEPTIDE--D-ALANYL-D-ALANINE LIGASE"/>
    <property type="match status" value="1"/>
</dbReference>
<dbReference type="GO" id="GO:0005524">
    <property type="term" value="F:ATP binding"/>
    <property type="evidence" value="ECO:0007669"/>
    <property type="project" value="UniProtKB-KW"/>
</dbReference>
<comment type="subcellular location">
    <subcellularLocation>
        <location evidence="6">Cytoplasm</location>
    </subcellularLocation>
</comment>
<dbReference type="Pfam" id="PF02875">
    <property type="entry name" value="Mur_ligase_C"/>
    <property type="match status" value="1"/>
</dbReference>
<protein>
    <recommendedName>
        <fullName evidence="6">UDP-N-acetylmuramoyl-tripeptide--D-alanyl-D-alanine ligase</fullName>
        <ecNumber evidence="6">6.3.2.10</ecNumber>
    </recommendedName>
</protein>
<dbReference type="Proteomes" id="UP000182146">
    <property type="component" value="Unassembled WGS sequence"/>
</dbReference>
<dbReference type="SUPFAM" id="SSF53244">
    <property type="entry name" value="MurD-like peptide ligases, peptide-binding domain"/>
    <property type="match status" value="1"/>
</dbReference>
<evidence type="ECO:0000256" key="3">
    <source>
        <dbReference type="ARBA" id="ARBA00022741"/>
    </source>
</evidence>
<dbReference type="InterPro" id="IPR036615">
    <property type="entry name" value="Mur_ligase_C_dom_sf"/>
</dbReference>
<dbReference type="GO" id="GO:0071555">
    <property type="term" value="P:cell wall organization"/>
    <property type="evidence" value="ECO:0007669"/>
    <property type="project" value="UniProtKB-KW"/>
</dbReference>
<dbReference type="InterPro" id="IPR005863">
    <property type="entry name" value="UDP-N-AcMur_synth"/>
</dbReference>